<comment type="similarity">
    <text evidence="2">Belongs to the ABC-4 integral membrane protein family. LolC/E subfamily.</text>
</comment>
<feature type="transmembrane region" description="Helical" evidence="7">
    <location>
        <begin position="21"/>
        <end position="43"/>
    </location>
</feature>
<comment type="subcellular location">
    <subcellularLocation>
        <location evidence="1">Cell membrane</location>
        <topology evidence="1">Multi-pass membrane protein</topology>
    </subcellularLocation>
</comment>
<keyword evidence="5 7" id="KW-1133">Transmembrane helix</keyword>
<proteinExistence type="inferred from homology"/>
<keyword evidence="3" id="KW-1003">Cell membrane</keyword>
<keyword evidence="10" id="KW-1185">Reference proteome</keyword>
<keyword evidence="4 7" id="KW-0812">Transmembrane</keyword>
<feature type="transmembrane region" description="Helical" evidence="7">
    <location>
        <begin position="847"/>
        <end position="874"/>
    </location>
</feature>
<evidence type="ECO:0000259" key="8">
    <source>
        <dbReference type="Pfam" id="PF02687"/>
    </source>
</evidence>
<evidence type="ECO:0000256" key="6">
    <source>
        <dbReference type="ARBA" id="ARBA00023136"/>
    </source>
</evidence>
<dbReference type="PANTHER" id="PTHR30489:SF0">
    <property type="entry name" value="LIPOPROTEIN-RELEASING SYSTEM TRANSMEMBRANE PROTEIN LOLE"/>
    <property type="match status" value="1"/>
</dbReference>
<feature type="domain" description="ABC3 transporter permease C-terminal" evidence="8">
    <location>
        <begin position="802"/>
        <end position="918"/>
    </location>
</feature>
<feature type="transmembrane region" description="Helical" evidence="7">
    <location>
        <begin position="412"/>
        <end position="435"/>
    </location>
</feature>
<evidence type="ECO:0000256" key="3">
    <source>
        <dbReference type="ARBA" id="ARBA00022475"/>
    </source>
</evidence>
<evidence type="ECO:0000313" key="9">
    <source>
        <dbReference type="EMBL" id="ASA19470.1"/>
    </source>
</evidence>
<dbReference type="InterPro" id="IPR051447">
    <property type="entry name" value="Lipoprotein-release_system"/>
</dbReference>
<dbReference type="GO" id="GO:0044874">
    <property type="term" value="P:lipoprotein localization to outer membrane"/>
    <property type="evidence" value="ECO:0007669"/>
    <property type="project" value="TreeGrafter"/>
</dbReference>
<feature type="transmembrane region" description="Helical" evidence="7">
    <location>
        <begin position="450"/>
        <end position="472"/>
    </location>
</feature>
<protein>
    <recommendedName>
        <fullName evidence="8">ABC3 transporter permease C-terminal domain-containing protein</fullName>
    </recommendedName>
</protein>
<dbReference type="AlphaFoldDB" id="A0A2Z2K9G2"/>
<evidence type="ECO:0000256" key="4">
    <source>
        <dbReference type="ARBA" id="ARBA00022692"/>
    </source>
</evidence>
<dbReference type="PANTHER" id="PTHR30489">
    <property type="entry name" value="LIPOPROTEIN-RELEASING SYSTEM TRANSMEMBRANE PROTEIN LOLE"/>
    <property type="match status" value="1"/>
</dbReference>
<feature type="transmembrane region" description="Helical" evidence="7">
    <location>
        <begin position="894"/>
        <end position="915"/>
    </location>
</feature>
<accession>A0A2Z2K9G2</accession>
<evidence type="ECO:0000256" key="2">
    <source>
        <dbReference type="ARBA" id="ARBA00005236"/>
    </source>
</evidence>
<dbReference type="OrthoDB" id="135354at2"/>
<evidence type="ECO:0000256" key="1">
    <source>
        <dbReference type="ARBA" id="ARBA00004651"/>
    </source>
</evidence>
<keyword evidence="6 7" id="KW-0472">Membrane</keyword>
<sequence length="932" mass="103594">MIKSGMLWKMSLRHLALQKKQTLLSVLIGSIGSALIVSSFVFFSSFNYSGGAWLNAHFGNIQWVLVPPLEQSKFAPEQLDEISAQLAPYPLSILPYVSSSLTVSHNNGGEARVESNIIGLDFSFDEASDFEPDQPLWSEKLSDTEIVVSRPLAEHLAIEQGDRVQVSTGKDYTGTYEVKLIVEESGITGFRGEQQATGTIVFAESALQHQLSVEEDGYSKIWVGTNTDSDMFITSSDSFRVLDVRTEGLNLISGMKARYGVSFLFASCIAVIAGSLLLVQILFMLADNRQELYGVLRALGFSSSKIGIVFKSEAVLILSFSSLSGMLAGTAIGIILVKSVAGHYSETMKRYEGFSIPILPYFNLPGIILTGSLAMLFMLFIVLIVCHKIKKRRIIDMLYGSSKHEAVGKHPLILIVLAVFTLSILASGFIFGWVFEFLKPEDMGGVPLKALAIILLWLAASISAVYLSFLVLSRFSNFFSKLLIWFKLERSVVFLGTKYPQLNFKRSFTVALLFSVLFMALISTLIVSNQLITQSAVTQENQSLLGYSGYVPYSSDNERDRIYEILQEDSSQSEISEDPVSLESYKLNIDSQLLHSGGVLTLLSAQNEEEMSVRYGHLPLSSRLPSFKEDSEVWKALVQQDDVIVLDEKYALHPDEWSGIWSKAGLPHEPLMVGDEITLSILPKSKTISVLPEKTDDTTPKEVVDSRKVKIIGFVAAHADYSFYNLAIVPPAFFSAYKTEGFKWPNEQLGYVAFHLDNDNLEHIQALRTRFLLNNTNSFTVPAERNTVNQLMNKQMVSVFIAFMSLSLVIGIAGLALVQARAIQEREMQMKMLRYIGFRQKIIRKIFFVEGIFVGWTGLINGLLFGISGSYIMIRLVESYVKPTETLVPIKIPWLSVAGMSFALMVIVLAVSNLASKNVGRLFIHPQKGEEI</sequence>
<evidence type="ECO:0000256" key="5">
    <source>
        <dbReference type="ARBA" id="ARBA00022989"/>
    </source>
</evidence>
<evidence type="ECO:0000256" key="7">
    <source>
        <dbReference type="SAM" id="Phobius"/>
    </source>
</evidence>
<feature type="transmembrane region" description="Helical" evidence="7">
    <location>
        <begin position="796"/>
        <end position="818"/>
    </location>
</feature>
<dbReference type="GO" id="GO:0098797">
    <property type="term" value="C:plasma membrane protein complex"/>
    <property type="evidence" value="ECO:0007669"/>
    <property type="project" value="TreeGrafter"/>
</dbReference>
<dbReference type="EMBL" id="CP021780">
    <property type="protein sequence ID" value="ASA19470.1"/>
    <property type="molecule type" value="Genomic_DNA"/>
</dbReference>
<name>A0A2Z2K9G2_9BACL</name>
<dbReference type="Proteomes" id="UP000249890">
    <property type="component" value="Chromosome"/>
</dbReference>
<feature type="domain" description="ABC3 transporter permease C-terminal" evidence="8">
    <location>
        <begin position="265"/>
        <end position="384"/>
    </location>
</feature>
<gene>
    <name evidence="9" type="ORF">B9T62_00540</name>
</gene>
<dbReference type="InterPro" id="IPR003838">
    <property type="entry name" value="ABC3_permease_C"/>
</dbReference>
<evidence type="ECO:0000313" key="10">
    <source>
        <dbReference type="Proteomes" id="UP000249890"/>
    </source>
</evidence>
<dbReference type="Pfam" id="PF02687">
    <property type="entry name" value="FtsX"/>
    <property type="match status" value="2"/>
</dbReference>
<feature type="transmembrane region" description="Helical" evidence="7">
    <location>
        <begin position="314"/>
        <end position="341"/>
    </location>
</feature>
<organism evidence="9 10">
    <name type="scientific">Paenibacillus donghaensis</name>
    <dbReference type="NCBI Taxonomy" id="414771"/>
    <lineage>
        <taxon>Bacteria</taxon>
        <taxon>Bacillati</taxon>
        <taxon>Bacillota</taxon>
        <taxon>Bacilli</taxon>
        <taxon>Bacillales</taxon>
        <taxon>Paenibacillaceae</taxon>
        <taxon>Paenibacillus</taxon>
    </lineage>
</organism>
<dbReference type="KEGG" id="pdh:B9T62_00540"/>
<feature type="transmembrane region" description="Helical" evidence="7">
    <location>
        <begin position="259"/>
        <end position="283"/>
    </location>
</feature>
<reference evidence="9 10" key="1">
    <citation type="submission" date="2017-06" db="EMBL/GenBank/DDBJ databases">
        <title>Complete genome sequence of Paenibacillus donghaensis KCTC 13049T isolated from East Sea sediment, South Korea.</title>
        <authorList>
            <person name="Jung B.K."/>
            <person name="Hong S.-J."/>
            <person name="Shin J.-H."/>
        </authorList>
    </citation>
    <scope>NUCLEOTIDE SEQUENCE [LARGE SCALE GENOMIC DNA]</scope>
    <source>
        <strain evidence="9 10">KCTC 13049</strain>
    </source>
</reference>
<dbReference type="RefSeq" id="WP_087913494.1">
    <property type="nucleotide sequence ID" value="NZ_CP021780.1"/>
</dbReference>
<feature type="transmembrane region" description="Helical" evidence="7">
    <location>
        <begin position="508"/>
        <end position="527"/>
    </location>
</feature>
<feature type="transmembrane region" description="Helical" evidence="7">
    <location>
        <begin position="361"/>
        <end position="385"/>
    </location>
</feature>